<accession>A0ACB9KCY4</accession>
<proteinExistence type="predicted"/>
<organism evidence="1 2">
    <name type="scientific">Smallanthus sonchifolius</name>
    <dbReference type="NCBI Taxonomy" id="185202"/>
    <lineage>
        <taxon>Eukaryota</taxon>
        <taxon>Viridiplantae</taxon>
        <taxon>Streptophyta</taxon>
        <taxon>Embryophyta</taxon>
        <taxon>Tracheophyta</taxon>
        <taxon>Spermatophyta</taxon>
        <taxon>Magnoliopsida</taxon>
        <taxon>eudicotyledons</taxon>
        <taxon>Gunneridae</taxon>
        <taxon>Pentapetalae</taxon>
        <taxon>asterids</taxon>
        <taxon>campanulids</taxon>
        <taxon>Asterales</taxon>
        <taxon>Asteraceae</taxon>
        <taxon>Asteroideae</taxon>
        <taxon>Heliantheae alliance</taxon>
        <taxon>Millerieae</taxon>
        <taxon>Smallanthus</taxon>
    </lineage>
</organism>
<evidence type="ECO:0000313" key="2">
    <source>
        <dbReference type="Proteomes" id="UP001056120"/>
    </source>
</evidence>
<protein>
    <submittedName>
        <fullName evidence="1">Uncharacterized protein</fullName>
    </submittedName>
</protein>
<evidence type="ECO:0000313" key="1">
    <source>
        <dbReference type="EMBL" id="KAI3830065.1"/>
    </source>
</evidence>
<dbReference type="EMBL" id="CM042018">
    <property type="protein sequence ID" value="KAI3830065.1"/>
    <property type="molecule type" value="Genomic_DNA"/>
</dbReference>
<gene>
    <name evidence="1" type="ORF">L1987_04198</name>
</gene>
<comment type="caution">
    <text evidence="1">The sequence shown here is derived from an EMBL/GenBank/DDBJ whole genome shotgun (WGS) entry which is preliminary data.</text>
</comment>
<reference evidence="1 2" key="2">
    <citation type="journal article" date="2022" name="Mol. Ecol. Resour.">
        <title>The genomes of chicory, endive, great burdock and yacon provide insights into Asteraceae paleo-polyploidization history and plant inulin production.</title>
        <authorList>
            <person name="Fan W."/>
            <person name="Wang S."/>
            <person name="Wang H."/>
            <person name="Wang A."/>
            <person name="Jiang F."/>
            <person name="Liu H."/>
            <person name="Zhao H."/>
            <person name="Xu D."/>
            <person name="Zhang Y."/>
        </authorList>
    </citation>
    <scope>NUCLEOTIDE SEQUENCE [LARGE SCALE GENOMIC DNA]</scope>
    <source>
        <strain evidence="2">cv. Yunnan</strain>
        <tissue evidence="1">Leaves</tissue>
    </source>
</reference>
<sequence>MYNVKSWFSLFYFKENDCKFLAQGTKNACVVVGFHDSCDHVCWKGKGRAEERVVGLQWHPHCMLLVVVKLIEYGKITVKETKCHFIYLDS</sequence>
<dbReference type="Proteomes" id="UP001056120">
    <property type="component" value="Linkage Group LG01"/>
</dbReference>
<keyword evidence="2" id="KW-1185">Reference proteome</keyword>
<reference evidence="2" key="1">
    <citation type="journal article" date="2022" name="Mol. Ecol. Resour.">
        <title>The genomes of chicory, endive, great burdock and yacon provide insights into Asteraceae palaeo-polyploidization history and plant inulin production.</title>
        <authorList>
            <person name="Fan W."/>
            <person name="Wang S."/>
            <person name="Wang H."/>
            <person name="Wang A."/>
            <person name="Jiang F."/>
            <person name="Liu H."/>
            <person name="Zhao H."/>
            <person name="Xu D."/>
            <person name="Zhang Y."/>
        </authorList>
    </citation>
    <scope>NUCLEOTIDE SEQUENCE [LARGE SCALE GENOMIC DNA]</scope>
    <source>
        <strain evidence="2">cv. Yunnan</strain>
    </source>
</reference>
<name>A0ACB9KCY4_9ASTR</name>